<dbReference type="Proteomes" id="UP000266915">
    <property type="component" value="Unassembled WGS sequence"/>
</dbReference>
<reference evidence="1 2" key="1">
    <citation type="submission" date="2018-11" db="EMBL/GenBank/DDBJ databases">
        <title>Sequencing the genomes of 1000 actinobacteria strains.</title>
        <authorList>
            <person name="Klenk H.-P."/>
        </authorList>
    </citation>
    <scope>NUCLEOTIDE SEQUENCE [LARGE SCALE GENOMIC DNA]</scope>
    <source>
        <strain evidence="1 2">DSM 14012</strain>
    </source>
</reference>
<accession>A0A3N2C0T9</accession>
<dbReference type="RefSeq" id="WP_159453312.1">
    <property type="nucleotide sequence ID" value="NZ_FXAP01000001.1"/>
</dbReference>
<protein>
    <submittedName>
        <fullName evidence="1">Uncharacterized protein</fullName>
    </submittedName>
</protein>
<keyword evidence="2" id="KW-1185">Reference proteome</keyword>
<gene>
    <name evidence="1" type="ORF">EDD42_1169</name>
</gene>
<proteinExistence type="predicted"/>
<name>A0A3N2C0T9_9MICO</name>
<dbReference type="EMBL" id="RKHL01000001">
    <property type="protein sequence ID" value="ROR81117.1"/>
    <property type="molecule type" value="Genomic_DNA"/>
</dbReference>
<organism evidence="1 2">
    <name type="scientific">Plantibacter flavus</name>
    <dbReference type="NCBI Taxonomy" id="150123"/>
    <lineage>
        <taxon>Bacteria</taxon>
        <taxon>Bacillati</taxon>
        <taxon>Actinomycetota</taxon>
        <taxon>Actinomycetes</taxon>
        <taxon>Micrococcales</taxon>
        <taxon>Microbacteriaceae</taxon>
        <taxon>Plantibacter</taxon>
    </lineage>
</organism>
<evidence type="ECO:0000313" key="1">
    <source>
        <dbReference type="EMBL" id="ROR81117.1"/>
    </source>
</evidence>
<dbReference type="AlphaFoldDB" id="A0A3N2C0T9"/>
<comment type="caution">
    <text evidence="1">The sequence shown here is derived from an EMBL/GenBank/DDBJ whole genome shotgun (WGS) entry which is preliminary data.</text>
</comment>
<evidence type="ECO:0000313" key="2">
    <source>
        <dbReference type="Proteomes" id="UP000266915"/>
    </source>
</evidence>
<sequence>MTISKHELRAAEIESYLHEQGIDILPHQRQWLEAWFKEQVPVVTLGGKPIEITRAGQR</sequence>